<dbReference type="Pfam" id="PF12110">
    <property type="entry name" value="Nup96"/>
    <property type="match status" value="1"/>
</dbReference>
<gene>
    <name evidence="2" type="ORF">E2986_13336</name>
</gene>
<protein>
    <recommendedName>
        <fullName evidence="1">Nuclear pore complex protein NUP96 C-terminal domain-containing protein</fullName>
    </recommendedName>
</protein>
<evidence type="ECO:0000313" key="3">
    <source>
        <dbReference type="Proteomes" id="UP000655588"/>
    </source>
</evidence>
<organism evidence="2 3">
    <name type="scientific">Frieseomelitta varia</name>
    <dbReference type="NCBI Taxonomy" id="561572"/>
    <lineage>
        <taxon>Eukaryota</taxon>
        <taxon>Metazoa</taxon>
        <taxon>Ecdysozoa</taxon>
        <taxon>Arthropoda</taxon>
        <taxon>Hexapoda</taxon>
        <taxon>Insecta</taxon>
        <taxon>Pterygota</taxon>
        <taxon>Neoptera</taxon>
        <taxon>Endopterygota</taxon>
        <taxon>Hymenoptera</taxon>
        <taxon>Apocrita</taxon>
        <taxon>Aculeata</taxon>
        <taxon>Apoidea</taxon>
        <taxon>Anthophila</taxon>
        <taxon>Apidae</taxon>
        <taxon>Frieseomelitta</taxon>
    </lineage>
</organism>
<name>A0A833RDR0_9HYME</name>
<dbReference type="Gene3D" id="1.25.40.690">
    <property type="match status" value="1"/>
</dbReference>
<accession>A0A833RDR0</accession>
<keyword evidence="3" id="KW-1185">Reference proteome</keyword>
<reference evidence="2" key="1">
    <citation type="submission" date="2019-11" db="EMBL/GenBank/DDBJ databases">
        <title>The nuclear and mitochondrial genomes of Frieseomelitta varia - a highly eusocial stingless bee (Meliponini) with a permanently sterile worker caste.</title>
        <authorList>
            <person name="Freitas F.C.P."/>
            <person name="Lourenco A.P."/>
            <person name="Nunes F.M.F."/>
            <person name="Paschoal A.R."/>
            <person name="Abreu F.C.P."/>
            <person name="Barbin F.O."/>
            <person name="Bataglia L."/>
            <person name="Cardoso-Junior C.A.M."/>
            <person name="Cervoni M.S."/>
            <person name="Silva S.R."/>
            <person name="Dalarmi F."/>
            <person name="Del Lama M.A."/>
            <person name="Depintor T.S."/>
            <person name="Ferreira K.M."/>
            <person name="Goria P.S."/>
            <person name="Jaskot M.C."/>
            <person name="Lago D.C."/>
            <person name="Luna-Lucena D."/>
            <person name="Moda L.M."/>
            <person name="Nascimento L."/>
            <person name="Pedrino M."/>
            <person name="Rabico F.O."/>
            <person name="Sanches F.C."/>
            <person name="Santos D.E."/>
            <person name="Santos C.G."/>
            <person name="Vieira J."/>
            <person name="Lopes T.F."/>
            <person name="Barchuk A.R."/>
            <person name="Hartfelder K."/>
            <person name="Simoes Z.L.P."/>
            <person name="Bitondi M.M.G."/>
            <person name="Pinheiro D.G."/>
        </authorList>
    </citation>
    <scope>NUCLEOTIDE SEQUENCE</scope>
    <source>
        <strain evidence="2">USP_RPSP 00005682</strain>
        <tissue evidence="2">Whole individual</tissue>
    </source>
</reference>
<sequence>MKAFELEEACKIAREVGDHCVALLMAQLCSGMPIKELIKEQIKLWKHAGVDENISLDRLKLFALVAGESFVHSKHGPIDVCEGFDWKRTYFSSPTASVRDTLDLYETYFDTSKTSYIYTSIPKPEYRGDDFELEINNGKPIYDLCFHLLKLFCTGNHTLGELLNPATHTADPLDYRLSWLMQQVLLSLGYSHLSEHVAILTHVNFATQLEAYGLWHWAIFVMLHLKDAGKRKTAVMNLLQRHIEIDDTADSIEREKFLREELGIPSTWIDHAKAVKSYVAKRYGKAAIYFIQAEQWNTAHEIIIEHLAADVIINDSSENYDYLRNLLRPLTPLECSSTISGWTYQGQLLWEYMEITMNVESLLRSADPRGISSKLESLKQRLSSLPPKINQFPCLTAKHRLCQAEIAKRTLHLARSLLQSNENKSTSIYQLVSQLPLPEDYTQQELRFIVNMHTT</sequence>
<dbReference type="EMBL" id="WNWW01000850">
    <property type="protein sequence ID" value="KAF3421554.1"/>
    <property type="molecule type" value="Genomic_DNA"/>
</dbReference>
<dbReference type="InterPro" id="IPR021967">
    <property type="entry name" value="Nup98_C"/>
</dbReference>
<dbReference type="Proteomes" id="UP000655588">
    <property type="component" value="Unassembled WGS sequence"/>
</dbReference>
<proteinExistence type="predicted"/>
<evidence type="ECO:0000313" key="2">
    <source>
        <dbReference type="EMBL" id="KAF3421554.1"/>
    </source>
</evidence>
<comment type="caution">
    <text evidence="2">The sequence shown here is derived from an EMBL/GenBank/DDBJ whole genome shotgun (WGS) entry which is preliminary data.</text>
</comment>
<evidence type="ECO:0000259" key="1">
    <source>
        <dbReference type="Pfam" id="PF12110"/>
    </source>
</evidence>
<dbReference type="AlphaFoldDB" id="A0A833RDR0"/>
<feature type="domain" description="Nuclear pore complex protein NUP96 C-terminal" evidence="1">
    <location>
        <begin position="5"/>
        <end position="275"/>
    </location>
</feature>